<keyword evidence="3 8" id="KW-0812">Transmembrane</keyword>
<dbReference type="EMBL" id="KJ502174">
    <property type="protein sequence ID" value="AHZ20760.1"/>
    <property type="molecule type" value="Genomic_DNA"/>
</dbReference>
<dbReference type="GO" id="GO:0005886">
    <property type="term" value="C:plasma membrane"/>
    <property type="evidence" value="ECO:0007669"/>
    <property type="project" value="UniProtKB-SubCell"/>
</dbReference>
<dbReference type="PROSITE" id="PS50929">
    <property type="entry name" value="ABC_TM1F"/>
    <property type="match status" value="1"/>
</dbReference>
<feature type="domain" description="ABC transmembrane type-1" evidence="10">
    <location>
        <begin position="81"/>
        <end position="346"/>
    </location>
</feature>
<dbReference type="InterPro" id="IPR003593">
    <property type="entry name" value="AAA+_ATPase"/>
</dbReference>
<evidence type="ECO:0000256" key="1">
    <source>
        <dbReference type="ARBA" id="ARBA00004651"/>
    </source>
</evidence>
<accession>A0A024BSG2</accession>
<dbReference type="SUPFAM" id="SSF90123">
    <property type="entry name" value="ABC transporter transmembrane region"/>
    <property type="match status" value="1"/>
</dbReference>
<dbReference type="Gene3D" id="1.20.1560.10">
    <property type="entry name" value="ABC transporter type 1, transmembrane domain"/>
    <property type="match status" value="1"/>
</dbReference>
<dbReference type="SUPFAM" id="SSF52540">
    <property type="entry name" value="P-loop containing nucleoside triphosphate hydrolases"/>
    <property type="match status" value="1"/>
</dbReference>
<evidence type="ECO:0000256" key="4">
    <source>
        <dbReference type="ARBA" id="ARBA00022741"/>
    </source>
</evidence>
<feature type="domain" description="ABC transporter" evidence="9">
    <location>
        <begin position="382"/>
        <end position="586"/>
    </location>
</feature>
<evidence type="ECO:0000313" key="11">
    <source>
        <dbReference type="EMBL" id="AHZ20760.1"/>
    </source>
</evidence>
<evidence type="ECO:0000259" key="10">
    <source>
        <dbReference type="PROSITE" id="PS50929"/>
    </source>
</evidence>
<dbReference type="InterPro" id="IPR027417">
    <property type="entry name" value="P-loop_NTPase"/>
</dbReference>
<gene>
    <name evidence="11" type="primary">hasA</name>
</gene>
<dbReference type="PANTHER" id="PTHR11384">
    <property type="entry name" value="ATP-BINDING CASSETTE, SUB-FAMILY D MEMBER"/>
    <property type="match status" value="1"/>
</dbReference>
<evidence type="ECO:0000256" key="2">
    <source>
        <dbReference type="ARBA" id="ARBA00022448"/>
    </source>
</evidence>
<dbReference type="GO" id="GO:0005524">
    <property type="term" value="F:ATP binding"/>
    <property type="evidence" value="ECO:0007669"/>
    <property type="project" value="UniProtKB-KW"/>
</dbReference>
<dbReference type="SMART" id="SM00382">
    <property type="entry name" value="AAA"/>
    <property type="match status" value="1"/>
</dbReference>
<dbReference type="GO" id="GO:0140359">
    <property type="term" value="F:ABC-type transporter activity"/>
    <property type="evidence" value="ECO:0007669"/>
    <property type="project" value="InterPro"/>
</dbReference>
<dbReference type="GO" id="GO:0016887">
    <property type="term" value="F:ATP hydrolysis activity"/>
    <property type="evidence" value="ECO:0007669"/>
    <property type="project" value="InterPro"/>
</dbReference>
<dbReference type="InterPro" id="IPR017871">
    <property type="entry name" value="ABC_transporter-like_CS"/>
</dbReference>
<dbReference type="PANTHER" id="PTHR11384:SF59">
    <property type="entry name" value="LYSOSOMAL COBALAMIN TRANSPORTER ABCD4"/>
    <property type="match status" value="1"/>
</dbReference>
<evidence type="ECO:0000256" key="5">
    <source>
        <dbReference type="ARBA" id="ARBA00022840"/>
    </source>
</evidence>
<keyword evidence="2" id="KW-0813">Transport</keyword>
<keyword evidence="6 8" id="KW-1133">Transmembrane helix</keyword>
<feature type="transmembrane region" description="Helical" evidence="8">
    <location>
        <begin position="54"/>
        <end position="75"/>
    </location>
</feature>
<reference evidence="11" key="1">
    <citation type="journal article" date="2014" name="Proc. Natl. Acad. Sci. U.S.A.">
        <title>Hassallidins, antifungal glycolipopeptides, are widespread among cyanobacteria and are the end-product of a nonribosomal pathway.</title>
        <authorList>
            <person name="Vestola J."/>
            <person name="Shishido T.K."/>
            <person name="Jokela J."/>
            <person name="Fewer D.P."/>
            <person name="Aitio O."/>
            <person name="Permi P."/>
            <person name="Wahlsten M."/>
            <person name="Wang H."/>
            <person name="Rouhiainen L."/>
            <person name="Sivonen K."/>
        </authorList>
    </citation>
    <scope>NUCLEOTIDE SEQUENCE</scope>
</reference>
<dbReference type="Pfam" id="PF06472">
    <property type="entry name" value="ABC_membrane_2"/>
    <property type="match status" value="1"/>
</dbReference>
<proteinExistence type="predicted"/>
<dbReference type="InterPro" id="IPR003439">
    <property type="entry name" value="ABC_transporter-like_ATP-bd"/>
</dbReference>
<dbReference type="CDD" id="cd03223">
    <property type="entry name" value="ABCD_peroxisomal_ALDP"/>
    <property type="match status" value="1"/>
</dbReference>
<feature type="transmembrane region" description="Helical" evidence="8">
    <location>
        <begin position="176"/>
        <end position="195"/>
    </location>
</feature>
<keyword evidence="5 11" id="KW-0067">ATP-binding</keyword>
<protein>
    <submittedName>
        <fullName evidence="11">ABC transporter transmembrane domain/ATP-binding domain protein</fullName>
    </submittedName>
</protein>
<dbReference type="Gene3D" id="3.40.50.300">
    <property type="entry name" value="P-loop containing nucleotide triphosphate hydrolases"/>
    <property type="match status" value="1"/>
</dbReference>
<evidence type="ECO:0000256" key="6">
    <source>
        <dbReference type="ARBA" id="ARBA00022989"/>
    </source>
</evidence>
<evidence type="ECO:0000259" key="9">
    <source>
        <dbReference type="PROSITE" id="PS50893"/>
    </source>
</evidence>
<dbReference type="InterPro" id="IPR036640">
    <property type="entry name" value="ABC1_TM_sf"/>
</dbReference>
<organism evidence="11">
    <name type="scientific">Anabaena sp. Syke748</name>
    <dbReference type="NCBI Taxonomy" id="1497395"/>
    <lineage>
        <taxon>Bacteria</taxon>
        <taxon>Bacillati</taxon>
        <taxon>Cyanobacteriota</taxon>
        <taxon>Cyanophyceae</taxon>
        <taxon>Nostocales</taxon>
        <taxon>Nostocaceae</taxon>
        <taxon>Anabaena</taxon>
    </lineage>
</organism>
<dbReference type="Pfam" id="PF00005">
    <property type="entry name" value="ABC_tran"/>
    <property type="match status" value="1"/>
</dbReference>
<name>A0A024BSG2_9NOST</name>
<comment type="subcellular location">
    <subcellularLocation>
        <location evidence="1">Cell membrane</location>
        <topology evidence="1">Multi-pass membrane protein</topology>
    </subcellularLocation>
</comment>
<sequence>MLNSYTSRFSKKIWSQLKSLTLINHIKMNGFKLRAVSQFWAIAKLYWLGNEKRGAISLLGLLAILLFANTQVKVFLNTVQGNLISALSVRNSTGFWQGITVAFAGIVIFGFLNSGYGYLREIIGLYWRKWLTHDLLNQYFQNRAFYELSNFDKEIDNPDQRISEDVANFCQQSIGFLVNCLESILVVIAFSVILWSISPNLVIALILYSILAYTITIVFYGKKLTQLNIEQLRKEANFRFSLVRIRENSESIAFYNGISQEENKVKFIFNQVFNNFKKLILWSEVYLNVFKYQFGYLPWIIPALILGNQILSGETEVGKITEAGGAFGQVAFSVNLIMYQFEKFTKFAAAINRLYVFHEYLQKSRKSTADNSNIQILKENRLAFENLTVQTPNYEKTLFQNLSLELQAGQSLLVMGDSGCGKSSLLRVLAGLWNSGTGVIVRPELEEILFLPQRPYMILGTLREQLIYPHSNANISDEELDRIIKLVNLSDLAARFEGLDIEKDWSEILSLGEQQRLAFARLLITKPKYAILDEATSALDVKNEEKLYNLLIDIETTFISVGHRPTLKKYHQIVVNLSASGHSTGV</sequence>
<dbReference type="PROSITE" id="PS00211">
    <property type="entry name" value="ABC_TRANSPORTER_1"/>
    <property type="match status" value="1"/>
</dbReference>
<dbReference type="AlphaFoldDB" id="A0A024BSG2"/>
<dbReference type="InterPro" id="IPR011527">
    <property type="entry name" value="ABC1_TM_dom"/>
</dbReference>
<keyword evidence="7 8" id="KW-0472">Membrane</keyword>
<dbReference type="InterPro" id="IPR050835">
    <property type="entry name" value="ABC_transporter_sub-D"/>
</dbReference>
<evidence type="ECO:0000256" key="8">
    <source>
        <dbReference type="SAM" id="Phobius"/>
    </source>
</evidence>
<evidence type="ECO:0000256" key="3">
    <source>
        <dbReference type="ARBA" id="ARBA00022692"/>
    </source>
</evidence>
<feature type="transmembrane region" description="Helical" evidence="8">
    <location>
        <begin position="95"/>
        <end position="119"/>
    </location>
</feature>
<evidence type="ECO:0000256" key="7">
    <source>
        <dbReference type="ARBA" id="ARBA00023136"/>
    </source>
</evidence>
<dbReference type="PROSITE" id="PS50893">
    <property type="entry name" value="ABC_TRANSPORTER_2"/>
    <property type="match status" value="1"/>
</dbReference>
<keyword evidence="4" id="KW-0547">Nucleotide-binding</keyword>
<feature type="transmembrane region" description="Helical" evidence="8">
    <location>
        <begin position="201"/>
        <end position="221"/>
    </location>
</feature>